<comment type="function">
    <text evidence="7">Involved in peptide bond synthesis. Stimulates efficient translation and peptide-bond synthesis on native or reconstituted 70S ribosomes in vitro. Probably functions indirectly by altering the affinity of the ribosome for aminoacyl-tRNA, thus increasing their reactivity as acceptors for peptidyl transferase.</text>
</comment>
<dbReference type="PROSITE" id="PS01275">
    <property type="entry name" value="EFP"/>
    <property type="match status" value="1"/>
</dbReference>
<dbReference type="SUPFAM" id="SSF50249">
    <property type="entry name" value="Nucleic acid-binding proteins"/>
    <property type="match status" value="2"/>
</dbReference>
<comment type="similarity">
    <text evidence="3 7 9">Belongs to the elongation factor P family.</text>
</comment>
<dbReference type="Gene3D" id="2.40.50.140">
    <property type="entry name" value="Nucleic acid-binding proteins"/>
    <property type="match status" value="2"/>
</dbReference>
<dbReference type="InterPro" id="IPR008991">
    <property type="entry name" value="Translation_prot_SH3-like_sf"/>
</dbReference>
<dbReference type="InterPro" id="IPR013185">
    <property type="entry name" value="Transl_elong_KOW-like"/>
</dbReference>
<dbReference type="SUPFAM" id="SSF50104">
    <property type="entry name" value="Translation proteins SH3-like domain"/>
    <property type="match status" value="1"/>
</dbReference>
<reference evidence="12 13" key="1">
    <citation type="submission" date="2018-06" db="EMBL/GenBank/DDBJ databases">
        <title>Genome sequencing of Oceanotoga sp. sy52.</title>
        <authorList>
            <person name="Mori K."/>
        </authorList>
    </citation>
    <scope>NUCLEOTIDE SEQUENCE [LARGE SCALE GENOMIC DNA]</scope>
    <source>
        <strain evidence="13">sy52</strain>
    </source>
</reference>
<dbReference type="InterPro" id="IPR011768">
    <property type="entry name" value="Transl_elongation_fac_P"/>
</dbReference>
<evidence type="ECO:0000259" key="11">
    <source>
        <dbReference type="SMART" id="SM01185"/>
    </source>
</evidence>
<dbReference type="UniPathway" id="UPA00345"/>
<accession>A0A7G1G5P2</accession>
<evidence type="ECO:0000313" key="13">
    <source>
        <dbReference type="Proteomes" id="UP000516361"/>
    </source>
</evidence>
<evidence type="ECO:0000256" key="9">
    <source>
        <dbReference type="RuleBase" id="RU004389"/>
    </source>
</evidence>
<proteinExistence type="inferred from homology"/>
<dbReference type="PANTHER" id="PTHR30053">
    <property type="entry name" value="ELONGATION FACTOR P"/>
    <property type="match status" value="1"/>
</dbReference>
<dbReference type="InterPro" id="IPR020599">
    <property type="entry name" value="Transl_elong_fac_P/YeiP"/>
</dbReference>
<dbReference type="SMART" id="SM00841">
    <property type="entry name" value="Elong-fact-P_C"/>
    <property type="match status" value="1"/>
</dbReference>
<organism evidence="12 13">
    <name type="scientific">Tepiditoga spiralis</name>
    <dbReference type="NCBI Taxonomy" id="2108365"/>
    <lineage>
        <taxon>Bacteria</taxon>
        <taxon>Thermotogati</taxon>
        <taxon>Thermotogota</taxon>
        <taxon>Thermotogae</taxon>
        <taxon>Petrotogales</taxon>
        <taxon>Petrotogaceae</taxon>
        <taxon>Tepiditoga</taxon>
    </lineage>
</organism>
<evidence type="ECO:0000256" key="3">
    <source>
        <dbReference type="ARBA" id="ARBA00009479"/>
    </source>
</evidence>
<dbReference type="EMBL" id="AP018712">
    <property type="protein sequence ID" value="BBE31908.1"/>
    <property type="molecule type" value="Genomic_DNA"/>
</dbReference>
<dbReference type="HAMAP" id="MF_00141">
    <property type="entry name" value="EF_P"/>
    <property type="match status" value="1"/>
</dbReference>
<evidence type="ECO:0000313" key="12">
    <source>
        <dbReference type="EMBL" id="BBE31908.1"/>
    </source>
</evidence>
<dbReference type="Pfam" id="PF01132">
    <property type="entry name" value="EFP"/>
    <property type="match status" value="1"/>
</dbReference>
<name>A0A7G1G5P2_9BACT</name>
<dbReference type="SMART" id="SM01185">
    <property type="entry name" value="EFP"/>
    <property type="match status" value="1"/>
</dbReference>
<dbReference type="PANTHER" id="PTHR30053:SF12">
    <property type="entry name" value="ELONGATION FACTOR P (EF-P) FAMILY PROTEIN"/>
    <property type="match status" value="1"/>
</dbReference>
<dbReference type="Pfam" id="PF09285">
    <property type="entry name" value="Elong-fact-P_C"/>
    <property type="match status" value="1"/>
</dbReference>
<dbReference type="Pfam" id="PF08207">
    <property type="entry name" value="EFP_N"/>
    <property type="match status" value="1"/>
</dbReference>
<dbReference type="RefSeq" id="WP_190614766.1">
    <property type="nucleotide sequence ID" value="NZ_AP018712.1"/>
</dbReference>
<keyword evidence="13" id="KW-1185">Reference proteome</keyword>
<evidence type="ECO:0000256" key="4">
    <source>
        <dbReference type="ARBA" id="ARBA00022490"/>
    </source>
</evidence>
<sequence length="185" mass="20783">MITAAELKPGYVVKINGKLYTVLKAKYNWSGRNEATVTLKMKNIENNSMLDTVMKGGEKLEDIQLDHREMQFIYTSGDYYAFMDNETYEQIEVLKDELGDIVNFLAEDGIVIVSFYEERPVAFSLPKNVILEVTYTEPGERGDTVGNTLKPATLSTGYEVGVPLFINIGDKIVIDTRTGEYASRA</sequence>
<comment type="pathway">
    <text evidence="2 7">Protein biosynthesis; polypeptide chain elongation.</text>
</comment>
<feature type="domain" description="Elongation factor P C-terminal" evidence="10">
    <location>
        <begin position="129"/>
        <end position="184"/>
    </location>
</feature>
<evidence type="ECO:0000256" key="8">
    <source>
        <dbReference type="NCBIfam" id="TIGR00038"/>
    </source>
</evidence>
<dbReference type="Proteomes" id="UP000516361">
    <property type="component" value="Chromosome"/>
</dbReference>
<keyword evidence="5 7" id="KW-0251">Elongation factor</keyword>
<dbReference type="GO" id="GO:0005829">
    <property type="term" value="C:cytosol"/>
    <property type="evidence" value="ECO:0007669"/>
    <property type="project" value="UniProtKB-ARBA"/>
</dbReference>
<evidence type="ECO:0000256" key="1">
    <source>
        <dbReference type="ARBA" id="ARBA00004496"/>
    </source>
</evidence>
<dbReference type="GO" id="GO:0043043">
    <property type="term" value="P:peptide biosynthetic process"/>
    <property type="evidence" value="ECO:0007669"/>
    <property type="project" value="InterPro"/>
</dbReference>
<evidence type="ECO:0000259" key="10">
    <source>
        <dbReference type="SMART" id="SM00841"/>
    </source>
</evidence>
<protein>
    <recommendedName>
        <fullName evidence="7 8">Elongation factor P</fullName>
        <shortName evidence="7">EF-P</shortName>
    </recommendedName>
</protein>
<comment type="subcellular location">
    <subcellularLocation>
        <location evidence="1 7">Cytoplasm</location>
    </subcellularLocation>
</comment>
<dbReference type="FunCoup" id="A0A7G1G5P2">
    <property type="interactions" value="378"/>
</dbReference>
<dbReference type="NCBIfam" id="NF001810">
    <property type="entry name" value="PRK00529.1"/>
    <property type="match status" value="1"/>
</dbReference>
<dbReference type="GO" id="GO:0003746">
    <property type="term" value="F:translation elongation factor activity"/>
    <property type="evidence" value="ECO:0007669"/>
    <property type="project" value="UniProtKB-UniRule"/>
</dbReference>
<dbReference type="InterPro" id="IPR015365">
    <property type="entry name" value="Elong-fact-P_C"/>
</dbReference>
<dbReference type="CDD" id="cd04470">
    <property type="entry name" value="S1_EF-P_repeat_1"/>
    <property type="match status" value="1"/>
</dbReference>
<dbReference type="CDD" id="cd05794">
    <property type="entry name" value="S1_EF-P_repeat_2"/>
    <property type="match status" value="1"/>
</dbReference>
<dbReference type="FunFam" id="2.40.50.140:FF:000009">
    <property type="entry name" value="Elongation factor P"/>
    <property type="match status" value="1"/>
</dbReference>
<dbReference type="PIRSF" id="PIRSF005901">
    <property type="entry name" value="EF-P"/>
    <property type="match status" value="1"/>
</dbReference>
<dbReference type="Gene3D" id="2.30.30.30">
    <property type="match status" value="1"/>
</dbReference>
<dbReference type="InterPro" id="IPR001059">
    <property type="entry name" value="Transl_elong_P/YeiP_cen"/>
</dbReference>
<dbReference type="InterPro" id="IPR014722">
    <property type="entry name" value="Rib_uL2_dom2"/>
</dbReference>
<evidence type="ECO:0000256" key="6">
    <source>
        <dbReference type="ARBA" id="ARBA00022917"/>
    </source>
</evidence>
<evidence type="ECO:0000256" key="7">
    <source>
        <dbReference type="HAMAP-Rule" id="MF_00141"/>
    </source>
</evidence>
<dbReference type="KEGG" id="ocy:OSSY52_20490"/>
<dbReference type="InterPro" id="IPR013852">
    <property type="entry name" value="Transl_elong_P/YeiP_CS"/>
</dbReference>
<keyword evidence="4 7" id="KW-0963">Cytoplasm</keyword>
<gene>
    <name evidence="7 12" type="primary">efp</name>
    <name evidence="12" type="ORF">OSSY52_20490</name>
</gene>
<evidence type="ECO:0000256" key="2">
    <source>
        <dbReference type="ARBA" id="ARBA00004815"/>
    </source>
</evidence>
<dbReference type="InterPro" id="IPR012340">
    <property type="entry name" value="NA-bd_OB-fold"/>
</dbReference>
<dbReference type="InParanoid" id="A0A7G1G5P2"/>
<dbReference type="AlphaFoldDB" id="A0A7G1G5P2"/>
<feature type="domain" description="Translation elongation factor P/YeiP central" evidence="11">
    <location>
        <begin position="67"/>
        <end position="121"/>
    </location>
</feature>
<evidence type="ECO:0000256" key="5">
    <source>
        <dbReference type="ARBA" id="ARBA00022768"/>
    </source>
</evidence>
<dbReference type="FunFam" id="2.40.50.140:FF:000004">
    <property type="entry name" value="Elongation factor P"/>
    <property type="match status" value="1"/>
</dbReference>
<dbReference type="NCBIfam" id="TIGR00038">
    <property type="entry name" value="efp"/>
    <property type="match status" value="1"/>
</dbReference>
<keyword evidence="6 7" id="KW-0648">Protein biosynthesis</keyword>